<evidence type="ECO:0000313" key="2">
    <source>
        <dbReference type="Proteomes" id="UP000007652"/>
    </source>
</evidence>
<dbReference type="Proteomes" id="UP000007652">
    <property type="component" value="Unassembled WGS sequence"/>
</dbReference>
<gene>
    <name evidence="1" type="ORF">CAAU_1357</name>
</gene>
<sequence length="51" mass="5536">MMEGGPYPSIIYNLIETINGRGTTASSILPYVVLLPKGEEDELWKGLKGAL</sequence>
<comment type="caution">
    <text evidence="1">The sequence shown here is derived from an EMBL/GenBank/DDBJ whole genome shotgun (WGS) entry which is preliminary data.</text>
</comment>
<proteinExistence type="predicted"/>
<accession>I7J534</accession>
<organism evidence="1 2">
    <name type="scientific">Caloramator australicus RC3</name>
    <dbReference type="NCBI Taxonomy" id="857293"/>
    <lineage>
        <taxon>Bacteria</taxon>
        <taxon>Bacillati</taxon>
        <taxon>Bacillota</taxon>
        <taxon>Clostridia</taxon>
        <taxon>Eubacteriales</taxon>
        <taxon>Clostridiaceae</taxon>
        <taxon>Caloramator</taxon>
    </lineage>
</organism>
<dbReference type="EMBL" id="CAKP01000071">
    <property type="protein sequence ID" value="CCJ33441.1"/>
    <property type="molecule type" value="Genomic_DNA"/>
</dbReference>
<dbReference type="RefSeq" id="WP_008908710.1">
    <property type="nucleotide sequence ID" value="NZ_CAKP01000071.1"/>
</dbReference>
<keyword evidence="2" id="KW-1185">Reference proteome</keyword>
<dbReference type="AlphaFoldDB" id="I7J534"/>
<name>I7J534_9CLOT</name>
<evidence type="ECO:0000313" key="1">
    <source>
        <dbReference type="EMBL" id="CCJ33441.1"/>
    </source>
</evidence>
<dbReference type="STRING" id="857293.CAAU_1357"/>
<reference evidence="1 2" key="1">
    <citation type="journal article" date="2011" name="J. Bacteriol.">
        <title>Draft genome sequence of Caloramator australicus strain RC3T, a thermoanaerobe from the Great Artesian Basin of Australia.</title>
        <authorList>
            <person name="Ogg C.D."/>
            <person name="Patel B.K.C."/>
        </authorList>
    </citation>
    <scope>NUCLEOTIDE SEQUENCE [LARGE SCALE GENOMIC DNA]</scope>
    <source>
        <strain evidence="1 2">RC3</strain>
    </source>
</reference>
<protein>
    <submittedName>
        <fullName evidence="1">Uncharacterized protein</fullName>
    </submittedName>
</protein>